<accession>A0ABW9JLZ7</accession>
<organism evidence="3 4">
    <name type="scientific">Pedobacter helvus</name>
    <dbReference type="NCBI Taxonomy" id="2563444"/>
    <lineage>
        <taxon>Bacteria</taxon>
        <taxon>Pseudomonadati</taxon>
        <taxon>Bacteroidota</taxon>
        <taxon>Sphingobacteriia</taxon>
        <taxon>Sphingobacteriales</taxon>
        <taxon>Sphingobacteriaceae</taxon>
        <taxon>Pedobacter</taxon>
    </lineage>
</organism>
<dbReference type="EMBL" id="SRMP02000023">
    <property type="protein sequence ID" value="MFN0292263.1"/>
    <property type="molecule type" value="Genomic_DNA"/>
</dbReference>
<feature type="signal peptide" evidence="1">
    <location>
        <begin position="1"/>
        <end position="23"/>
    </location>
</feature>
<dbReference type="InterPro" id="IPR026341">
    <property type="entry name" value="T9SS_type_B"/>
</dbReference>
<feature type="domain" description="PKD" evidence="2">
    <location>
        <begin position="671"/>
        <end position="751"/>
    </location>
</feature>
<evidence type="ECO:0000256" key="1">
    <source>
        <dbReference type="SAM" id="SignalP"/>
    </source>
</evidence>
<dbReference type="InterPro" id="IPR013783">
    <property type="entry name" value="Ig-like_fold"/>
</dbReference>
<dbReference type="InterPro" id="IPR000601">
    <property type="entry name" value="PKD_dom"/>
</dbReference>
<comment type="caution">
    <text evidence="3">The sequence shown here is derived from an EMBL/GenBank/DDBJ whole genome shotgun (WGS) entry which is preliminary data.</text>
</comment>
<feature type="domain" description="PKD" evidence="2">
    <location>
        <begin position="780"/>
        <end position="841"/>
    </location>
</feature>
<evidence type="ECO:0000259" key="2">
    <source>
        <dbReference type="PROSITE" id="PS50093"/>
    </source>
</evidence>
<dbReference type="NCBIfam" id="TIGR04131">
    <property type="entry name" value="Bac_Flav_CTERM"/>
    <property type="match status" value="1"/>
</dbReference>
<dbReference type="CDD" id="cd00146">
    <property type="entry name" value="PKD"/>
    <property type="match status" value="3"/>
</dbReference>
<dbReference type="Pfam" id="PF13585">
    <property type="entry name" value="CHU_C"/>
    <property type="match status" value="1"/>
</dbReference>
<dbReference type="Pfam" id="PF18911">
    <property type="entry name" value="PKD_4"/>
    <property type="match status" value="3"/>
</dbReference>
<proteinExistence type="predicted"/>
<keyword evidence="4" id="KW-1185">Reference proteome</keyword>
<feature type="chain" id="PRO_5047268116" evidence="1">
    <location>
        <begin position="24"/>
        <end position="1195"/>
    </location>
</feature>
<feature type="domain" description="PKD" evidence="2">
    <location>
        <begin position="608"/>
        <end position="640"/>
    </location>
</feature>
<gene>
    <name evidence="3" type="ORF">E5L68_012730</name>
</gene>
<evidence type="ECO:0000313" key="4">
    <source>
        <dbReference type="Proteomes" id="UP001517367"/>
    </source>
</evidence>
<dbReference type="SMART" id="SM00089">
    <property type="entry name" value="PKD"/>
    <property type="match status" value="4"/>
</dbReference>
<evidence type="ECO:0000313" key="3">
    <source>
        <dbReference type="EMBL" id="MFN0292263.1"/>
    </source>
</evidence>
<dbReference type="PROSITE" id="PS50093">
    <property type="entry name" value="PKD"/>
    <property type="match status" value="3"/>
</dbReference>
<dbReference type="PANTHER" id="PTHR46534">
    <property type="entry name" value="IGGFC_BINDING DOMAIN-CONTAINING PROTEIN"/>
    <property type="match status" value="1"/>
</dbReference>
<keyword evidence="1" id="KW-0732">Signal</keyword>
<dbReference type="PANTHER" id="PTHR46534:SF1">
    <property type="entry name" value="IGGFC-BINDING PROTEIN N-TERMINAL DOMAIN-CONTAINING PROTEIN"/>
    <property type="match status" value="1"/>
</dbReference>
<dbReference type="Pfam" id="PF17517">
    <property type="entry name" value="IgGFc_binding"/>
    <property type="match status" value="1"/>
</dbReference>
<dbReference type="InterPro" id="IPR035986">
    <property type="entry name" value="PKD_dom_sf"/>
</dbReference>
<protein>
    <submittedName>
        <fullName evidence="3">PKD domain-containing protein</fullName>
    </submittedName>
</protein>
<dbReference type="SUPFAM" id="SSF49299">
    <property type="entry name" value="PKD domain"/>
    <property type="match status" value="3"/>
</dbReference>
<dbReference type="InterPro" id="IPR035234">
    <property type="entry name" value="IgGFc-bd_N"/>
</dbReference>
<dbReference type="Proteomes" id="UP001517367">
    <property type="component" value="Unassembled WGS sequence"/>
</dbReference>
<reference evidence="3 4" key="1">
    <citation type="submission" date="2024-12" db="EMBL/GenBank/DDBJ databases">
        <authorList>
            <person name="Hu S."/>
        </authorList>
    </citation>
    <scope>NUCLEOTIDE SEQUENCE [LARGE SCALE GENOMIC DNA]</scope>
    <source>
        <strain evidence="3 4">P-25</strain>
    </source>
</reference>
<name>A0ABW9JLZ7_9SPHI</name>
<dbReference type="InterPro" id="IPR022409">
    <property type="entry name" value="PKD/Chitinase_dom"/>
</dbReference>
<sequence>MKSYLFYFCLALMCFGSVCQTKAQGTSNKGTDFWLMYGNHVSGYRPNQNNWQQMAMYITSDVSTTGTVEIPGINYTLDFSVIANQVTVVQIPRSAYIGGTEGKFNKGIHLKSARPVVAYAHIYDNSVSGATLVLPTNTLGKEYYSLNFTQKANALDSYSFCAIVAVEDNTQVIVTPSVPTQGGWAAGVAQTINLNKGEVYQILGLENSQVDLTPNAQTRSYYTTGGDLTGTTIKSVAAAGQSCKRIAVFSGSGKMSIGCLSSGGAPGAADNLFQQVYPTSTWGKSFVTVPSKNRNYDIYRIFKSSPNAVVKLNGVVIPNTSFVNDFYYQFDSQQTNYIESDNAIQVVQYQVTQNRTINCTSSTGDLGDPEMIYLNPLEQTLDKITMYSTSLFNILAHYINVVIRTDDVASFTLDGVVQANNFLPVTDKPGYSYAQLEVNAGTHTLQANGGFNAIAYGFGTNESYGYAAGASLISPGIEVYDNATAVTKREAGCLNEKYDVYVSLPYQPLSILIDFDNGQPPANVPLQLAETYINNNITYYKYKIATALLFDAVKKYQLKVTAEKPISDGCGAVDELQLEYEVVNKPVSSFDVVGDTCEGLATTFTDRSQNNGADMVKWHWDFGDGQTEVRTNATPFTHTYSHGNYVAKLFVENQAGCISEVFSKNIIVYRLPTPRFAAVLPLCENQAIRFQDQSTATDGNIGTWLWDFGDGNTSTDPNPEHSYAVAGTYNVKLTVTTQYGCENSITQSINVNTLPKVDFELPDFCLADANAVFVNKSEISTNEQLTYLWNFGDPHASAQRPNTATTRNATHTYTSTGIYEVTLTVRSLSGCVVVVKKQFTVNGSIPVAAFEVQNENSLCSNAPVVFKDKSTVDFGEITKVVWYFDYANKTTPDWPDEQPNLRADLPKEYLFKYPTFNNVASKSYVVKMSVYSGGSCVNEQFKTITLYPEPVIAFAPTMEVCLEVPSVQLVANEVNERPGVGSFSGVGVSATGIFRPLSAGLGTHAVKYTFTTTYGCTLEKTQLITVNETPTIDAGEDKVILEGEKGILSAIAYGQNLTYKWSPAKGLDKDDVLNPTVTPTEDMVVYTLTVTSDKGCTQTDQVKVKMLRHLEIPNTITPNGDGVNDEWKIKHIEDYPNATVEIYDRSGQHIFKSKGYHVPFNGTYNNSPLPVATYYYIINLAIGKKPITGNLTIIR</sequence>
<dbReference type="RefSeq" id="WP_138728321.1">
    <property type="nucleotide sequence ID" value="NZ_SRMP02000023.1"/>
</dbReference>
<dbReference type="Gene3D" id="2.60.40.10">
    <property type="entry name" value="Immunoglobulins"/>
    <property type="match status" value="4"/>
</dbReference>